<keyword evidence="6" id="KW-0406">Ion transport</keyword>
<dbReference type="PANTHER" id="PTHR32024:SF1">
    <property type="entry name" value="KTR SYSTEM POTASSIUM UPTAKE PROTEIN B"/>
    <property type="match status" value="1"/>
</dbReference>
<keyword evidence="7 8" id="KW-0472">Membrane</keyword>
<keyword evidence="5 8" id="KW-1133">Transmembrane helix</keyword>
<evidence type="ECO:0000256" key="5">
    <source>
        <dbReference type="ARBA" id="ARBA00022989"/>
    </source>
</evidence>
<feature type="transmembrane region" description="Helical" evidence="8">
    <location>
        <begin position="421"/>
        <end position="441"/>
    </location>
</feature>
<dbReference type="AlphaFoldDB" id="A0AAW5JPA2"/>
<keyword evidence="2" id="KW-0813">Transport</keyword>
<comment type="subcellular location">
    <subcellularLocation>
        <location evidence="1">Cell membrane</location>
        <topology evidence="1">Multi-pass membrane protein</topology>
    </subcellularLocation>
</comment>
<feature type="transmembrane region" description="Helical" evidence="8">
    <location>
        <begin position="54"/>
        <end position="73"/>
    </location>
</feature>
<evidence type="ECO:0000256" key="1">
    <source>
        <dbReference type="ARBA" id="ARBA00004651"/>
    </source>
</evidence>
<evidence type="ECO:0000256" key="7">
    <source>
        <dbReference type="ARBA" id="ARBA00023136"/>
    </source>
</evidence>
<dbReference type="Proteomes" id="UP001204562">
    <property type="component" value="Unassembled WGS sequence"/>
</dbReference>
<protein>
    <submittedName>
        <fullName evidence="9">Potassium uptake protein, TrkH family</fullName>
    </submittedName>
</protein>
<feature type="transmembrane region" description="Helical" evidence="8">
    <location>
        <begin position="206"/>
        <end position="225"/>
    </location>
</feature>
<sequence length="460" mass="49451">MLNRMRNHFRDFLRNRRNFNPTRIVAGSFGVIILLGTLLLMLPAASRDGQSAGLFASLFTATSASCVTGLIVADTWLQWSLFGQTVILVMIQLGGLGFMTVITLFSLALHRRIGLSERLVMVSTLNLNDMDGVVRMVQHALMGTFCMEGAGALLLSLRFIPKFGLAGGLWRGVFHGVSAFCNAGFDLLGGYSGAFSSLAGFNDDPVVLLTTAALIAVGGLGFFVWEDVLQHRRWKKLSLYSRLVLSLTAALILFGALFFFAVEYRNPATLGPMPLWQKGLNALFQSVTLRTAGFDALGQGGLTDSSLALSVIFMLIGGSSGSTAGGLKTVTVAVLLLAFRAGVQGREEVTLRGRAISHRRVMNAMTLTLMVVFLFMVSSMLLSTVDGLPFLSAAFEVASAMGTVGLTVGITPGLSLFSRGVLVFLMYVGRVGILSFSIAFLTRSKYPAKIKYPTFDIMIG</sequence>
<feature type="transmembrane region" description="Helical" evidence="8">
    <location>
        <begin position="237"/>
        <end position="262"/>
    </location>
</feature>
<accession>A0AAW5JPA2</accession>
<reference evidence="9" key="1">
    <citation type="submission" date="2022-06" db="EMBL/GenBank/DDBJ databases">
        <title>Isolation of gut microbiota from human fecal samples.</title>
        <authorList>
            <person name="Pamer E.G."/>
            <person name="Barat B."/>
            <person name="Waligurski E."/>
            <person name="Medina S."/>
            <person name="Paddock L."/>
            <person name="Mostad J."/>
        </authorList>
    </citation>
    <scope>NUCLEOTIDE SEQUENCE</scope>
    <source>
        <strain evidence="9">DFI.9.91</strain>
    </source>
</reference>
<dbReference type="EMBL" id="JANFYS010000004">
    <property type="protein sequence ID" value="MCQ4769468.1"/>
    <property type="molecule type" value="Genomic_DNA"/>
</dbReference>
<dbReference type="RefSeq" id="WP_256303227.1">
    <property type="nucleotide sequence ID" value="NZ_JANFYS010000004.1"/>
</dbReference>
<dbReference type="GO" id="GO:0030001">
    <property type="term" value="P:metal ion transport"/>
    <property type="evidence" value="ECO:0007669"/>
    <property type="project" value="UniProtKB-ARBA"/>
</dbReference>
<dbReference type="InterPro" id="IPR003445">
    <property type="entry name" value="Cat_transpt"/>
</dbReference>
<feature type="transmembrane region" description="Helical" evidence="8">
    <location>
        <begin position="172"/>
        <end position="194"/>
    </location>
</feature>
<dbReference type="PANTHER" id="PTHR32024">
    <property type="entry name" value="TRK SYSTEM POTASSIUM UPTAKE PROTEIN TRKG-RELATED"/>
    <property type="match status" value="1"/>
</dbReference>
<dbReference type="GO" id="GO:0008324">
    <property type="term" value="F:monoatomic cation transmembrane transporter activity"/>
    <property type="evidence" value="ECO:0007669"/>
    <property type="project" value="InterPro"/>
</dbReference>
<dbReference type="GO" id="GO:0005886">
    <property type="term" value="C:plasma membrane"/>
    <property type="evidence" value="ECO:0007669"/>
    <property type="project" value="UniProtKB-SubCell"/>
</dbReference>
<feature type="transmembrane region" description="Helical" evidence="8">
    <location>
        <begin position="307"/>
        <end position="340"/>
    </location>
</feature>
<keyword evidence="3" id="KW-1003">Cell membrane</keyword>
<feature type="transmembrane region" description="Helical" evidence="8">
    <location>
        <begin position="361"/>
        <end position="382"/>
    </location>
</feature>
<proteinExistence type="predicted"/>
<evidence type="ECO:0000313" key="9">
    <source>
        <dbReference type="EMBL" id="MCQ4769468.1"/>
    </source>
</evidence>
<evidence type="ECO:0000256" key="8">
    <source>
        <dbReference type="SAM" id="Phobius"/>
    </source>
</evidence>
<feature type="transmembrane region" description="Helical" evidence="8">
    <location>
        <begin position="140"/>
        <end position="160"/>
    </location>
</feature>
<evidence type="ECO:0000256" key="4">
    <source>
        <dbReference type="ARBA" id="ARBA00022692"/>
    </source>
</evidence>
<name>A0AAW5JPA2_9FIRM</name>
<feature type="transmembrane region" description="Helical" evidence="8">
    <location>
        <begin position="85"/>
        <end position="109"/>
    </location>
</feature>
<evidence type="ECO:0000256" key="3">
    <source>
        <dbReference type="ARBA" id="ARBA00022475"/>
    </source>
</evidence>
<evidence type="ECO:0000256" key="6">
    <source>
        <dbReference type="ARBA" id="ARBA00023065"/>
    </source>
</evidence>
<gene>
    <name evidence="9" type="ORF">NE579_03165</name>
</gene>
<keyword evidence="4 8" id="KW-0812">Transmembrane</keyword>
<feature type="transmembrane region" description="Helical" evidence="8">
    <location>
        <begin position="21"/>
        <end position="42"/>
    </location>
</feature>
<dbReference type="Pfam" id="PF02386">
    <property type="entry name" value="TrkH"/>
    <property type="match status" value="1"/>
</dbReference>
<organism evidence="9 10">
    <name type="scientific">Intestinimonas massiliensis</name>
    <name type="common">ex Afouda et al. 2020</name>
    <dbReference type="NCBI Taxonomy" id="1673721"/>
    <lineage>
        <taxon>Bacteria</taxon>
        <taxon>Bacillati</taxon>
        <taxon>Bacillota</taxon>
        <taxon>Clostridia</taxon>
        <taxon>Eubacteriales</taxon>
        <taxon>Intestinimonas</taxon>
    </lineage>
</organism>
<comment type="caution">
    <text evidence="9">The sequence shown here is derived from an EMBL/GenBank/DDBJ whole genome shotgun (WGS) entry which is preliminary data.</text>
</comment>
<evidence type="ECO:0000256" key="2">
    <source>
        <dbReference type="ARBA" id="ARBA00022448"/>
    </source>
</evidence>
<evidence type="ECO:0000313" key="10">
    <source>
        <dbReference type="Proteomes" id="UP001204562"/>
    </source>
</evidence>